<keyword evidence="3" id="KW-1185">Reference proteome</keyword>
<evidence type="ECO:0000313" key="2">
    <source>
        <dbReference type="EMBL" id="CAF1502119.1"/>
    </source>
</evidence>
<dbReference type="OrthoDB" id="10045251at2759"/>
<reference evidence="1" key="1">
    <citation type="submission" date="2021-02" db="EMBL/GenBank/DDBJ databases">
        <authorList>
            <person name="Nowell W R."/>
        </authorList>
    </citation>
    <scope>NUCLEOTIDE SEQUENCE</scope>
</reference>
<dbReference type="AlphaFoldDB" id="A0A814N6F6"/>
<sequence length="192" mass="22211">MIFLVQCVVLPMSNDNYDDAEIIQNELYHDFNIEVPIKNIGGNLYARISTHIYNYIEQYEELVVESRIRRKRQVDLRSSAYYGLGAVSNVRYNLELFGPGSNLQPIGNNWYVPGISPYPYNYPPNYNMQQYPYQTGYGYPNTFNAYGTGQYGNTGSLNQYGNNNDLAYIGQSYVPLNNEWLPLPGVNRRRRQ</sequence>
<dbReference type="EMBL" id="CAJNOI010000119">
    <property type="protein sequence ID" value="CAF1089230.1"/>
    <property type="molecule type" value="Genomic_DNA"/>
</dbReference>
<evidence type="ECO:0000313" key="1">
    <source>
        <dbReference type="EMBL" id="CAF1089230.1"/>
    </source>
</evidence>
<organism evidence="1 4">
    <name type="scientific">Adineta steineri</name>
    <dbReference type="NCBI Taxonomy" id="433720"/>
    <lineage>
        <taxon>Eukaryota</taxon>
        <taxon>Metazoa</taxon>
        <taxon>Spiralia</taxon>
        <taxon>Gnathifera</taxon>
        <taxon>Rotifera</taxon>
        <taxon>Eurotatoria</taxon>
        <taxon>Bdelloidea</taxon>
        <taxon>Adinetida</taxon>
        <taxon>Adinetidae</taxon>
        <taxon>Adineta</taxon>
    </lineage>
</organism>
<evidence type="ECO:0000313" key="4">
    <source>
        <dbReference type="Proteomes" id="UP000663877"/>
    </source>
</evidence>
<gene>
    <name evidence="1" type="ORF">BJG266_LOCUS20710</name>
    <name evidence="2" type="ORF">QVE165_LOCUS43570</name>
</gene>
<evidence type="ECO:0000313" key="3">
    <source>
        <dbReference type="Proteomes" id="UP000663832"/>
    </source>
</evidence>
<accession>A0A814N6F6</accession>
<comment type="caution">
    <text evidence="1">The sequence shown here is derived from an EMBL/GenBank/DDBJ whole genome shotgun (WGS) entry which is preliminary data.</text>
</comment>
<dbReference type="Proteomes" id="UP000663832">
    <property type="component" value="Unassembled WGS sequence"/>
</dbReference>
<proteinExistence type="predicted"/>
<protein>
    <submittedName>
        <fullName evidence="1">Uncharacterized protein</fullName>
    </submittedName>
</protein>
<name>A0A814N6F6_9BILA</name>
<dbReference type="EMBL" id="CAJNOM010000562">
    <property type="protein sequence ID" value="CAF1502119.1"/>
    <property type="molecule type" value="Genomic_DNA"/>
</dbReference>
<dbReference type="Proteomes" id="UP000663877">
    <property type="component" value="Unassembled WGS sequence"/>
</dbReference>